<dbReference type="InterPro" id="IPR013979">
    <property type="entry name" value="TIF_beta_prop-like"/>
</dbReference>
<feature type="repeat" description="WD" evidence="3">
    <location>
        <begin position="368"/>
        <end position="411"/>
    </location>
</feature>
<gene>
    <name evidence="6" type="ORF">KDA_31830</name>
</gene>
<evidence type="ECO:0000256" key="3">
    <source>
        <dbReference type="PROSITE-ProRule" id="PRU00221"/>
    </source>
</evidence>
<dbReference type="InterPro" id="IPR001680">
    <property type="entry name" value="WD40_rpt"/>
</dbReference>
<evidence type="ECO:0000256" key="4">
    <source>
        <dbReference type="SAM" id="MobiDB-lite"/>
    </source>
</evidence>
<dbReference type="Pfam" id="PF00069">
    <property type="entry name" value="Pkinase"/>
    <property type="match status" value="1"/>
</dbReference>
<sequence length="626" mass="69637">MADQLVLVGKQIGDYRLERLIGRGSTTEVYEGRHIQSQRQLAVKIWHTQLVESERQLFLHELQMLSQLTHIHLLRILQFDVQYGVPVVYMEELPHGSLRQRLRPGQRVPLSLVVTYMKQLSQALQYLHDNRLTHLNMKPENILLDGQNNVMLTDIWIPSIAHHFASSTKQIGLNNLPYMAPERFQKQSLPASDQYALAVIAYEWLSGRSPFQGDPAALIEQHRLMAPAPLRGQVENLPVEVERVILTALAKDPQQRFASMAAFAHALEAASYQTQGARKTYETAHVNPVHVPPHNAAPSHSSSSPSQPGAQQTSPHTMTVAPVSPICMLKEPIVSLDWSPDGNYIVTVGSGRVVSIWDVAAKKAVQTYQRHRAKVQRVAWGPQTMRNTIASASSEGHIQIWNANSGMQLASWLEDAPIQHIVWSPDGQFLVSINIAGDNIKIWDAKTSKLVAHYKSKIQHLQVLDWSADGKYIVAGNTEGSMQMWFVGIAMDGDREAFQREQTRVYQKTAVNAIKALSWSPNKGLLAYGGSSKSVDIWNPITGISPVHYAKHVDQILAIDWSPDGAAIASASADTSVQVWDSTKGKMICAYRGHSESVNVVKWSPNGKWIASGSNDKAIHVWSPEQ</sequence>
<keyword evidence="1 3" id="KW-0853">WD repeat</keyword>
<dbReference type="InterPro" id="IPR020472">
    <property type="entry name" value="WD40_PAC1"/>
</dbReference>
<protein>
    <recommendedName>
        <fullName evidence="5">Protein kinase domain-containing protein</fullName>
    </recommendedName>
</protein>
<proteinExistence type="predicted"/>
<dbReference type="PROSITE" id="PS50011">
    <property type="entry name" value="PROTEIN_KINASE_DOM"/>
    <property type="match status" value="1"/>
</dbReference>
<dbReference type="AlphaFoldDB" id="A0A402B8P7"/>
<dbReference type="Gene3D" id="2.130.10.10">
    <property type="entry name" value="YVTN repeat-like/Quinoprotein amine dehydrogenase"/>
    <property type="match status" value="2"/>
</dbReference>
<evidence type="ECO:0000313" key="7">
    <source>
        <dbReference type="Proteomes" id="UP000287171"/>
    </source>
</evidence>
<dbReference type="GO" id="GO:0004672">
    <property type="term" value="F:protein kinase activity"/>
    <property type="evidence" value="ECO:0007669"/>
    <property type="project" value="InterPro"/>
</dbReference>
<dbReference type="EMBL" id="BIFT01000001">
    <property type="protein sequence ID" value="GCE27699.1"/>
    <property type="molecule type" value="Genomic_DNA"/>
</dbReference>
<feature type="repeat" description="WD" evidence="3">
    <location>
        <begin position="549"/>
        <end position="590"/>
    </location>
</feature>
<dbReference type="SUPFAM" id="SSF56112">
    <property type="entry name" value="Protein kinase-like (PK-like)"/>
    <property type="match status" value="1"/>
</dbReference>
<dbReference type="InterPro" id="IPR011009">
    <property type="entry name" value="Kinase-like_dom_sf"/>
</dbReference>
<dbReference type="InterPro" id="IPR000719">
    <property type="entry name" value="Prot_kinase_dom"/>
</dbReference>
<dbReference type="InterPro" id="IPR036322">
    <property type="entry name" value="WD40_repeat_dom_sf"/>
</dbReference>
<keyword evidence="2" id="KW-0677">Repeat</keyword>
<evidence type="ECO:0000256" key="2">
    <source>
        <dbReference type="ARBA" id="ARBA00022737"/>
    </source>
</evidence>
<dbReference type="Pfam" id="PF08662">
    <property type="entry name" value="eIF2A"/>
    <property type="match status" value="1"/>
</dbReference>
<dbReference type="Pfam" id="PF00400">
    <property type="entry name" value="WD40"/>
    <property type="match status" value="3"/>
</dbReference>
<dbReference type="RefSeq" id="WP_126628001.1">
    <property type="nucleotide sequence ID" value="NZ_BIFT01000001.1"/>
</dbReference>
<dbReference type="SMART" id="SM00320">
    <property type="entry name" value="WD40"/>
    <property type="match status" value="7"/>
</dbReference>
<evidence type="ECO:0000256" key="1">
    <source>
        <dbReference type="ARBA" id="ARBA00022574"/>
    </source>
</evidence>
<name>A0A402B8P7_9CHLR</name>
<reference evidence="7" key="1">
    <citation type="submission" date="2018-12" db="EMBL/GenBank/DDBJ databases">
        <title>Tengunoibacter tsumagoiensis gen. nov., sp. nov., Dictyobacter kobayashii sp. nov., D. alpinus sp. nov., and D. joshuensis sp. nov. and description of Dictyobacteraceae fam. nov. within the order Ktedonobacterales isolated from Tengu-no-mugimeshi.</title>
        <authorList>
            <person name="Wang C.M."/>
            <person name="Zheng Y."/>
            <person name="Sakai Y."/>
            <person name="Toyoda A."/>
            <person name="Minakuchi Y."/>
            <person name="Abe K."/>
            <person name="Yokota A."/>
            <person name="Yabe S."/>
        </authorList>
    </citation>
    <scope>NUCLEOTIDE SEQUENCE [LARGE SCALE GENOMIC DNA]</scope>
    <source>
        <strain evidence="7">Uno16</strain>
    </source>
</reference>
<evidence type="ECO:0000313" key="6">
    <source>
        <dbReference type="EMBL" id="GCE27699.1"/>
    </source>
</evidence>
<dbReference type="GO" id="GO:0005524">
    <property type="term" value="F:ATP binding"/>
    <property type="evidence" value="ECO:0007669"/>
    <property type="project" value="InterPro"/>
</dbReference>
<dbReference type="PANTHER" id="PTHR19879:SF9">
    <property type="entry name" value="TRANSCRIPTION INITIATION FACTOR TFIID SUBUNIT 5"/>
    <property type="match status" value="1"/>
</dbReference>
<accession>A0A402B8P7</accession>
<evidence type="ECO:0000259" key="5">
    <source>
        <dbReference type="PROSITE" id="PS50011"/>
    </source>
</evidence>
<organism evidence="6 7">
    <name type="scientific">Dictyobacter alpinus</name>
    <dbReference type="NCBI Taxonomy" id="2014873"/>
    <lineage>
        <taxon>Bacteria</taxon>
        <taxon>Bacillati</taxon>
        <taxon>Chloroflexota</taxon>
        <taxon>Ktedonobacteria</taxon>
        <taxon>Ktedonobacterales</taxon>
        <taxon>Dictyobacteraceae</taxon>
        <taxon>Dictyobacter</taxon>
    </lineage>
</organism>
<dbReference type="CDD" id="cd00200">
    <property type="entry name" value="WD40"/>
    <property type="match status" value="1"/>
</dbReference>
<feature type="repeat" description="WD" evidence="3">
    <location>
        <begin position="333"/>
        <end position="367"/>
    </location>
</feature>
<feature type="repeat" description="WD" evidence="3">
    <location>
        <begin position="591"/>
        <end position="626"/>
    </location>
</feature>
<dbReference type="PRINTS" id="PR00320">
    <property type="entry name" value="GPROTEINBRPT"/>
</dbReference>
<comment type="caution">
    <text evidence="6">The sequence shown here is derived from an EMBL/GenBank/DDBJ whole genome shotgun (WGS) entry which is preliminary data.</text>
</comment>
<dbReference type="InterPro" id="IPR015943">
    <property type="entry name" value="WD40/YVTN_repeat-like_dom_sf"/>
</dbReference>
<dbReference type="OrthoDB" id="136964at2"/>
<dbReference type="CDD" id="cd14014">
    <property type="entry name" value="STKc_PknB_like"/>
    <property type="match status" value="1"/>
</dbReference>
<dbReference type="PANTHER" id="PTHR19879">
    <property type="entry name" value="TRANSCRIPTION INITIATION FACTOR TFIID"/>
    <property type="match status" value="1"/>
</dbReference>
<dbReference type="PROSITE" id="PS50294">
    <property type="entry name" value="WD_REPEATS_REGION"/>
    <property type="match status" value="3"/>
</dbReference>
<dbReference type="SUPFAM" id="SSF50978">
    <property type="entry name" value="WD40 repeat-like"/>
    <property type="match status" value="1"/>
</dbReference>
<keyword evidence="7" id="KW-1185">Reference proteome</keyword>
<dbReference type="PROSITE" id="PS50082">
    <property type="entry name" value="WD_REPEATS_2"/>
    <property type="match status" value="4"/>
</dbReference>
<dbReference type="Gene3D" id="1.10.510.10">
    <property type="entry name" value="Transferase(Phosphotransferase) domain 1"/>
    <property type="match status" value="1"/>
</dbReference>
<feature type="compositionally biased region" description="Low complexity" evidence="4">
    <location>
        <begin position="288"/>
        <end position="315"/>
    </location>
</feature>
<dbReference type="Proteomes" id="UP000287171">
    <property type="component" value="Unassembled WGS sequence"/>
</dbReference>
<feature type="region of interest" description="Disordered" evidence="4">
    <location>
        <begin position="288"/>
        <end position="317"/>
    </location>
</feature>
<feature type="domain" description="Protein kinase" evidence="5">
    <location>
        <begin position="15"/>
        <end position="268"/>
    </location>
</feature>